<keyword evidence="2" id="KW-0521">NADP</keyword>
<dbReference type="SUPFAM" id="SSF51735">
    <property type="entry name" value="NAD(P)-binding Rossmann-fold domains"/>
    <property type="match status" value="1"/>
</dbReference>
<dbReference type="GO" id="GO:0008831">
    <property type="term" value="F:dTDP-4-dehydrorhamnose reductase activity"/>
    <property type="evidence" value="ECO:0007669"/>
    <property type="project" value="UniProtKB-EC"/>
</dbReference>
<proteinExistence type="inferred from homology"/>
<organism evidence="4 5">
    <name type="scientific">Rossellomorea pakistanensis</name>
    <dbReference type="NCBI Taxonomy" id="992288"/>
    <lineage>
        <taxon>Bacteria</taxon>
        <taxon>Bacillati</taxon>
        <taxon>Bacillota</taxon>
        <taxon>Bacilli</taxon>
        <taxon>Bacillales</taxon>
        <taxon>Bacillaceae</taxon>
        <taxon>Rossellomorea</taxon>
    </lineage>
</organism>
<gene>
    <name evidence="4" type="ORF">JOC86_003486</name>
</gene>
<comment type="caution">
    <text evidence="4">The sequence shown here is derived from an EMBL/GenBank/DDBJ whole genome shotgun (WGS) entry which is preliminary data.</text>
</comment>
<name>A0ABS2NGH6_9BACI</name>
<feature type="domain" description="RmlD-like substrate binding" evidence="3">
    <location>
        <begin position="1"/>
        <end position="230"/>
    </location>
</feature>
<dbReference type="CDD" id="cd05254">
    <property type="entry name" value="dTDP_HR_like_SDR_e"/>
    <property type="match status" value="1"/>
</dbReference>
<dbReference type="PANTHER" id="PTHR10491:SF4">
    <property type="entry name" value="METHIONINE ADENOSYLTRANSFERASE 2 SUBUNIT BETA"/>
    <property type="match status" value="1"/>
</dbReference>
<protein>
    <recommendedName>
        <fullName evidence="2">dTDP-4-dehydrorhamnose reductase</fullName>
        <ecNumber evidence="2">1.1.1.133</ecNumber>
    </recommendedName>
</protein>
<dbReference type="RefSeq" id="WP_205174100.1">
    <property type="nucleotide sequence ID" value="NZ_JAFBDZ010000003.1"/>
</dbReference>
<accession>A0ABS2NGH6</accession>
<evidence type="ECO:0000259" key="3">
    <source>
        <dbReference type="Pfam" id="PF04321"/>
    </source>
</evidence>
<keyword evidence="2 4" id="KW-0560">Oxidoreductase</keyword>
<comment type="pathway">
    <text evidence="2">Carbohydrate biosynthesis; dTDP-L-rhamnose biosynthesis.</text>
</comment>
<evidence type="ECO:0000256" key="1">
    <source>
        <dbReference type="ARBA" id="ARBA00010944"/>
    </source>
</evidence>
<dbReference type="InterPro" id="IPR036291">
    <property type="entry name" value="NAD(P)-bd_dom_sf"/>
</dbReference>
<reference evidence="4 5" key="1">
    <citation type="submission" date="2021-01" db="EMBL/GenBank/DDBJ databases">
        <title>Genomic Encyclopedia of Type Strains, Phase IV (KMG-IV): sequencing the most valuable type-strain genomes for metagenomic binning, comparative biology and taxonomic classification.</title>
        <authorList>
            <person name="Goeker M."/>
        </authorList>
    </citation>
    <scope>NUCLEOTIDE SEQUENCE [LARGE SCALE GENOMIC DNA]</scope>
    <source>
        <strain evidence="4 5">DSM 24834</strain>
    </source>
</reference>
<dbReference type="InterPro" id="IPR029903">
    <property type="entry name" value="RmlD-like-bd"/>
</dbReference>
<dbReference type="Gene3D" id="3.40.50.720">
    <property type="entry name" value="NAD(P)-binding Rossmann-like Domain"/>
    <property type="match status" value="1"/>
</dbReference>
<dbReference type="Proteomes" id="UP001646157">
    <property type="component" value="Unassembled WGS sequence"/>
</dbReference>
<comment type="function">
    <text evidence="2">Catalyzes the reduction of dTDP-6-deoxy-L-lyxo-4-hexulose to yield dTDP-L-rhamnose.</text>
</comment>
<evidence type="ECO:0000313" key="4">
    <source>
        <dbReference type="EMBL" id="MBM7586934.1"/>
    </source>
</evidence>
<dbReference type="Gene3D" id="3.90.25.10">
    <property type="entry name" value="UDP-galactose 4-epimerase, domain 1"/>
    <property type="match status" value="1"/>
</dbReference>
<dbReference type="EMBL" id="JAFBDZ010000003">
    <property type="protein sequence ID" value="MBM7586934.1"/>
    <property type="molecule type" value="Genomic_DNA"/>
</dbReference>
<sequence length="273" mass="30726">MKILVLGGQGMAGHVMTDYMINKGHSVLYTIRGKDDDKGISLDVRDLDNVKKVILDYTPDIVINAVGILNENAENHVIDAVKVNSLLPHVIVDVLDSYGGKLIHISTDCVFSGEKGSYTEEDHTNGYNVYSKTKALGEVRKSPHLTVRTSIIGPELKENGIGLLQWFLKQKGTIKGFEQVYWNGVTTLELAKAIDKLIENNVTGLYHLCTDGRISKYQLLLLFKKTFNKKDVTIIPSSLPSHDRSLLHTRKDYKYGVKDYPAMLKELYEWMNK</sequence>
<keyword evidence="5" id="KW-1185">Reference proteome</keyword>
<dbReference type="Pfam" id="PF04321">
    <property type="entry name" value="RmlD_sub_bind"/>
    <property type="match status" value="1"/>
</dbReference>
<evidence type="ECO:0000313" key="5">
    <source>
        <dbReference type="Proteomes" id="UP001646157"/>
    </source>
</evidence>
<evidence type="ECO:0000256" key="2">
    <source>
        <dbReference type="RuleBase" id="RU364082"/>
    </source>
</evidence>
<dbReference type="EC" id="1.1.1.133" evidence="2"/>
<comment type="similarity">
    <text evidence="1 2">Belongs to the dTDP-4-dehydrorhamnose reductase family.</text>
</comment>
<dbReference type="PANTHER" id="PTHR10491">
    <property type="entry name" value="DTDP-4-DEHYDRORHAMNOSE REDUCTASE"/>
    <property type="match status" value="1"/>
</dbReference>
<dbReference type="InterPro" id="IPR005913">
    <property type="entry name" value="dTDP_dehydrorham_reduct"/>
</dbReference>